<evidence type="ECO:0000313" key="2">
    <source>
        <dbReference type="EMBL" id="DBA30018.1"/>
    </source>
</evidence>
<feature type="compositionally biased region" description="Basic and acidic residues" evidence="1">
    <location>
        <begin position="1"/>
        <end position="12"/>
    </location>
</feature>
<keyword evidence="3" id="KW-1185">Reference proteome</keyword>
<evidence type="ECO:0000313" key="3">
    <source>
        <dbReference type="Proteomes" id="UP001181693"/>
    </source>
</evidence>
<name>A0AAV3AWK4_PYXAD</name>
<dbReference type="GO" id="GO:0000801">
    <property type="term" value="C:central element"/>
    <property type="evidence" value="ECO:0007669"/>
    <property type="project" value="InterPro"/>
</dbReference>
<gene>
    <name evidence="2" type="ORF">GDO54_006055</name>
</gene>
<organism evidence="2 3">
    <name type="scientific">Pyxicephalus adspersus</name>
    <name type="common">African bullfrog</name>
    <dbReference type="NCBI Taxonomy" id="30357"/>
    <lineage>
        <taxon>Eukaryota</taxon>
        <taxon>Metazoa</taxon>
        <taxon>Chordata</taxon>
        <taxon>Craniata</taxon>
        <taxon>Vertebrata</taxon>
        <taxon>Euteleostomi</taxon>
        <taxon>Amphibia</taxon>
        <taxon>Batrachia</taxon>
        <taxon>Anura</taxon>
        <taxon>Neobatrachia</taxon>
        <taxon>Ranoidea</taxon>
        <taxon>Pyxicephalidae</taxon>
        <taxon>Pyxicephalinae</taxon>
        <taxon>Pyxicephalus</taxon>
    </lineage>
</organism>
<evidence type="ECO:0008006" key="4">
    <source>
        <dbReference type="Google" id="ProtNLM"/>
    </source>
</evidence>
<dbReference type="GO" id="GO:0007130">
    <property type="term" value="P:synaptonemal complex assembly"/>
    <property type="evidence" value="ECO:0007669"/>
    <property type="project" value="InterPro"/>
</dbReference>
<dbReference type="EMBL" id="DYDO01000002">
    <property type="protein sequence ID" value="DBA30017.1"/>
    <property type="molecule type" value="Genomic_DNA"/>
</dbReference>
<feature type="compositionally biased region" description="Low complexity" evidence="1">
    <location>
        <begin position="29"/>
        <end position="40"/>
    </location>
</feature>
<sequence length="168" mass="18644">MADADPEHKEGSEQSGSPVIDKSGPAPVPTSSWSPSTTEPRQSGDAANAAALNTEGKSPGYFATLDASVEALQIRAQSLIDKINEKRSKDQIMIKDFNVNLTLKVTNLSQCLEERMYQEYEQNNNQLQAKLQEFTEVMERIGLLQEELKQVCQTLIPVYKDLGLQPDM</sequence>
<proteinExistence type="predicted"/>
<dbReference type="AlphaFoldDB" id="A0AAV3AWK4"/>
<feature type="region of interest" description="Disordered" evidence="1">
    <location>
        <begin position="1"/>
        <end position="47"/>
    </location>
</feature>
<evidence type="ECO:0000256" key="1">
    <source>
        <dbReference type="SAM" id="MobiDB-lite"/>
    </source>
</evidence>
<dbReference type="PANTHER" id="PTHR28398">
    <property type="entry name" value="SYNAPTONEMAL COMPLEX CENTRAL ELEMENT PROTEIN 2"/>
    <property type="match status" value="1"/>
</dbReference>
<dbReference type="PANTHER" id="PTHR28398:SF1">
    <property type="entry name" value="SYNAPTONEMAL COMPLEX CENTRAL ELEMENT PROTEIN 2"/>
    <property type="match status" value="1"/>
</dbReference>
<comment type="caution">
    <text evidence="2">The sequence shown here is derived from an EMBL/GenBank/DDBJ whole genome shotgun (WGS) entry which is preliminary data.</text>
</comment>
<dbReference type="EMBL" id="DYDO01000002">
    <property type="protein sequence ID" value="DBA30018.1"/>
    <property type="molecule type" value="Genomic_DNA"/>
</dbReference>
<dbReference type="Proteomes" id="UP001181693">
    <property type="component" value="Unassembled WGS sequence"/>
</dbReference>
<protein>
    <recommendedName>
        <fullName evidence="4">Synaptonemal complex central element protein 2</fullName>
    </recommendedName>
</protein>
<accession>A0AAV3AWK4</accession>
<dbReference type="InterPro" id="IPR034609">
    <property type="entry name" value="Syce2"/>
</dbReference>
<reference evidence="2" key="1">
    <citation type="thesis" date="2020" institute="ProQuest LLC" country="789 East Eisenhower Parkway, Ann Arbor, MI, USA">
        <title>Comparative Genomics and Chromosome Evolution.</title>
        <authorList>
            <person name="Mudd A.B."/>
        </authorList>
    </citation>
    <scope>NUCLEOTIDE SEQUENCE</scope>
    <source>
        <strain evidence="2">1538</strain>
        <tissue evidence="2">Blood</tissue>
    </source>
</reference>